<organism evidence="3 4">
    <name type="scientific">Mycena citricolor</name>
    <dbReference type="NCBI Taxonomy" id="2018698"/>
    <lineage>
        <taxon>Eukaryota</taxon>
        <taxon>Fungi</taxon>
        <taxon>Dikarya</taxon>
        <taxon>Basidiomycota</taxon>
        <taxon>Agaricomycotina</taxon>
        <taxon>Agaricomycetes</taxon>
        <taxon>Agaricomycetidae</taxon>
        <taxon>Agaricales</taxon>
        <taxon>Marasmiineae</taxon>
        <taxon>Mycenaceae</taxon>
        <taxon>Mycena</taxon>
    </lineage>
</organism>
<name>A0AAD2K4W8_9AGAR</name>
<keyword evidence="2" id="KW-1133">Transmembrane helix</keyword>
<dbReference type="CDD" id="cd12148">
    <property type="entry name" value="fungal_TF_MHR"/>
    <property type="match status" value="1"/>
</dbReference>
<feature type="transmembrane region" description="Helical" evidence="2">
    <location>
        <begin position="184"/>
        <end position="206"/>
    </location>
</feature>
<keyword evidence="4" id="KW-1185">Reference proteome</keyword>
<evidence type="ECO:0000313" key="3">
    <source>
        <dbReference type="EMBL" id="CAK5277916.1"/>
    </source>
</evidence>
<evidence type="ECO:0000313" key="4">
    <source>
        <dbReference type="Proteomes" id="UP001295794"/>
    </source>
</evidence>
<protein>
    <recommendedName>
        <fullName evidence="5">Transcription factor domain-containing protein</fullName>
    </recommendedName>
</protein>
<dbReference type="EMBL" id="CAVNYO010000421">
    <property type="protein sequence ID" value="CAK5277916.1"/>
    <property type="molecule type" value="Genomic_DNA"/>
</dbReference>
<evidence type="ECO:0008006" key="5">
    <source>
        <dbReference type="Google" id="ProtNLM"/>
    </source>
</evidence>
<dbReference type="Proteomes" id="UP001295794">
    <property type="component" value="Unassembled WGS sequence"/>
</dbReference>
<feature type="transmembrane region" description="Helical" evidence="2">
    <location>
        <begin position="548"/>
        <end position="567"/>
    </location>
</feature>
<feature type="compositionally biased region" description="Polar residues" evidence="1">
    <location>
        <begin position="409"/>
        <end position="422"/>
    </location>
</feature>
<feature type="region of interest" description="Disordered" evidence="1">
    <location>
        <begin position="388"/>
        <end position="472"/>
    </location>
</feature>
<sequence>MSSGSGRMDRAPIVIELMDIRARAAHYTWLCDGVNDVSARLWGVSHSLRRTLSPLCDGALHGMPLPLGLKVAWLALSGSGVISCWAVLIPLAWRMQSYWGPVGYALGVTVLEGSFILGMSRRGLDPQRSPVGVCLAQVLVIGFSTFFIAGILAALTTATTMHIAKPKRWGPGSDVNVLRWKSHYILPVLLFPVLASAVQSTLVLFSATFGEEDSLTCIPSPLWLRFVGYAGTPLLITLPCLWLTCLSAWRIWRTHRHISRSRRSIQFDNLDKYTVVPPRRRPSKHESKSGASRSTGTRPPTPRAVTFPSPPVSSTIRMTREPRRQPTSLAVREKRTKSFHLPFVPSSLGGGNSSRRTSSDALHSHPCDESFGTISSISFVEMKPAPAVTRGTPADVSPTPLRSIPLSESPLNNTERTPTSIRDNGDGRRSSIMEIARYVYHSEPRRQSSEAEAASRDKSTPARSSRISQSDSDWQDVTSEIFSDATTSDLAASSLELGYHWQYHQPSKLSPMLRNIVIFQFAIIATHILSVITPLVDLSRTSPSEFGTQHVALVLAAWIPVVVFGAYRDGHEKRTEIQNVNWLAAFLIDLYWQETSGVCSTQRTHEYGYEYEHDYQHELEQDSSTQPTRYGLATGQGVSQLSCSSARLTCDSLPQSRSVTVRRVRPCFHPATSDLTPIVQRPICGPCTRVPKDDPCEFTDDGTSRTVELENTIVRLQSRIDELEDKDLPPRVAHPLFATASTPGMATCSQIHRLDAFWPHMTEVGYFLHPSRLQDVSRPPPALLFAVYVWSAQLTGQSDMESTFLRRAQTHLATETSSASFLYTIQAHVLLSTYMLRSCRLVEAEYYASGAGSLALGYHLNASGHSPLDGEQIRGFWAVLTLQSMLGIAISILDAPGVEISTPMSGWEEGYSGSAQTLQAFLYEDVPGPLSAATSQAAVLLHYSRRQTAGADISWLDSRIARFWRSLPPIASYPLAHGLAAAATIHLHRFRATADSRGKRIYAATSLVGGPHAMDPGMPALIALGCDVLIDEMREAESGGGSLLLLERLQAGIAVLRLYAETSPLARYNLGRILQQHAAF</sequence>
<accession>A0AAD2K4W8</accession>
<keyword evidence="2" id="KW-0812">Transmembrane</keyword>
<reference evidence="3" key="1">
    <citation type="submission" date="2023-11" db="EMBL/GenBank/DDBJ databases">
        <authorList>
            <person name="De Vega J J."/>
            <person name="De Vega J J."/>
        </authorList>
    </citation>
    <scope>NUCLEOTIDE SEQUENCE</scope>
</reference>
<feature type="transmembrane region" description="Helical" evidence="2">
    <location>
        <begin position="98"/>
        <end position="118"/>
    </location>
</feature>
<evidence type="ECO:0000256" key="2">
    <source>
        <dbReference type="SAM" id="Phobius"/>
    </source>
</evidence>
<feature type="transmembrane region" description="Helical" evidence="2">
    <location>
        <begin position="138"/>
        <end position="163"/>
    </location>
</feature>
<keyword evidence="2" id="KW-0472">Membrane</keyword>
<gene>
    <name evidence="3" type="ORF">MYCIT1_LOCUS27086</name>
</gene>
<feature type="region of interest" description="Disordered" evidence="1">
    <location>
        <begin position="275"/>
        <end position="364"/>
    </location>
</feature>
<comment type="caution">
    <text evidence="3">The sequence shown here is derived from an EMBL/GenBank/DDBJ whole genome shotgun (WGS) entry which is preliminary data.</text>
</comment>
<dbReference type="AlphaFoldDB" id="A0AAD2K4W8"/>
<proteinExistence type="predicted"/>
<feature type="transmembrane region" description="Helical" evidence="2">
    <location>
        <begin position="71"/>
        <end position="91"/>
    </location>
</feature>
<feature type="compositionally biased region" description="Polar residues" evidence="1">
    <location>
        <begin position="289"/>
        <end position="298"/>
    </location>
</feature>
<feature type="transmembrane region" description="Helical" evidence="2">
    <location>
        <begin position="226"/>
        <end position="252"/>
    </location>
</feature>
<evidence type="ECO:0000256" key="1">
    <source>
        <dbReference type="SAM" id="MobiDB-lite"/>
    </source>
</evidence>
<feature type="transmembrane region" description="Helical" evidence="2">
    <location>
        <begin position="516"/>
        <end position="536"/>
    </location>
</feature>
<feature type="compositionally biased region" description="Basic and acidic residues" evidence="1">
    <location>
        <begin position="440"/>
        <end position="460"/>
    </location>
</feature>
<feature type="compositionally biased region" description="Polar residues" evidence="1">
    <location>
        <begin position="461"/>
        <end position="472"/>
    </location>
</feature>